<dbReference type="InterPro" id="IPR037401">
    <property type="entry name" value="SnoaL-like"/>
</dbReference>
<name>A0A2T4JQG0_9RHOB</name>
<sequence>MKPRGGRSSRSPFHRAPAGSPGGATLTQTREQCMYLPTPVQAFFQAEKLDSPELLASAFSDRSRVYDESGIHVGPEAIRDWWLSTKASRHCEVRPMSVDRQGDRVTVHTRVSGKFSGSSATRRFSFRLSGNRIAELEIDA</sequence>
<evidence type="ECO:0000313" key="4">
    <source>
        <dbReference type="Proteomes" id="UP000241010"/>
    </source>
</evidence>
<reference evidence="3 4" key="1">
    <citation type="submission" date="2018-03" db="EMBL/GenBank/DDBJ databases">
        <title>Cereibacter changlensis.</title>
        <authorList>
            <person name="Meyer T.E."/>
            <person name="Miller S."/>
            <person name="Lodha T."/>
            <person name="Gandham S."/>
            <person name="Chintalapati S."/>
            <person name="Chintalapati V.R."/>
        </authorList>
    </citation>
    <scope>NUCLEOTIDE SEQUENCE [LARGE SCALE GENOMIC DNA]</scope>
    <source>
        <strain evidence="3 4">JA139</strain>
    </source>
</reference>
<proteinExistence type="predicted"/>
<organism evidence="3 4">
    <name type="scientific">Cereibacter changlensis JA139</name>
    <dbReference type="NCBI Taxonomy" id="1188249"/>
    <lineage>
        <taxon>Bacteria</taxon>
        <taxon>Pseudomonadati</taxon>
        <taxon>Pseudomonadota</taxon>
        <taxon>Alphaproteobacteria</taxon>
        <taxon>Rhodobacterales</taxon>
        <taxon>Paracoccaceae</taxon>
        <taxon>Cereibacter</taxon>
    </lineage>
</organism>
<dbReference type="Pfam" id="PF12680">
    <property type="entry name" value="SnoaL_2"/>
    <property type="match status" value="1"/>
</dbReference>
<accession>A0A2T4JQG0</accession>
<dbReference type="InterPro" id="IPR032710">
    <property type="entry name" value="NTF2-like_dom_sf"/>
</dbReference>
<dbReference type="Proteomes" id="UP000241010">
    <property type="component" value="Unassembled WGS sequence"/>
</dbReference>
<dbReference type="SUPFAM" id="SSF54427">
    <property type="entry name" value="NTF2-like"/>
    <property type="match status" value="1"/>
</dbReference>
<evidence type="ECO:0000256" key="1">
    <source>
        <dbReference type="SAM" id="MobiDB-lite"/>
    </source>
</evidence>
<dbReference type="Gene3D" id="3.10.450.50">
    <property type="match status" value="1"/>
</dbReference>
<protein>
    <recommendedName>
        <fullName evidence="2">SnoaL-like domain-containing protein</fullName>
    </recommendedName>
</protein>
<dbReference type="EMBL" id="PZKG01000132">
    <property type="protein sequence ID" value="PTE20151.1"/>
    <property type="molecule type" value="Genomic_DNA"/>
</dbReference>
<feature type="domain" description="SnoaL-like" evidence="2">
    <location>
        <begin position="40"/>
        <end position="127"/>
    </location>
</feature>
<evidence type="ECO:0000259" key="2">
    <source>
        <dbReference type="Pfam" id="PF12680"/>
    </source>
</evidence>
<comment type="caution">
    <text evidence="3">The sequence shown here is derived from an EMBL/GenBank/DDBJ whole genome shotgun (WGS) entry which is preliminary data.</text>
</comment>
<feature type="region of interest" description="Disordered" evidence="1">
    <location>
        <begin position="1"/>
        <end position="27"/>
    </location>
</feature>
<dbReference type="AlphaFoldDB" id="A0A2T4JQG0"/>
<keyword evidence="4" id="KW-1185">Reference proteome</keyword>
<evidence type="ECO:0000313" key="3">
    <source>
        <dbReference type="EMBL" id="PTE20151.1"/>
    </source>
</evidence>
<dbReference type="OrthoDB" id="8684708at2"/>
<gene>
    <name evidence="3" type="ORF">C5F48_19100</name>
</gene>